<dbReference type="Pfam" id="PF00561">
    <property type="entry name" value="Abhydrolase_1"/>
    <property type="match status" value="1"/>
</dbReference>
<accession>A0A5B7TQM6</accession>
<keyword evidence="4" id="KW-1185">Reference proteome</keyword>
<dbReference type="RefSeq" id="WP_138948418.1">
    <property type="nucleotide sequence ID" value="NZ_CP040749.1"/>
</dbReference>
<reference evidence="3 4" key="1">
    <citation type="submission" date="2019-05" db="EMBL/GenBank/DDBJ databases">
        <title>Algicella ahnfeltiae gen. nov., sp. nov., a novel marine bacterium of the family Flavobacteriaceae isolated from a red alga.</title>
        <authorList>
            <person name="Nedashkovskaya O.I."/>
            <person name="Kukhlevskiy A.D."/>
            <person name="Kim S.-G."/>
            <person name="Zhukova N.V."/>
            <person name="Mikhailov V.V."/>
        </authorList>
    </citation>
    <scope>NUCLEOTIDE SEQUENCE [LARGE SCALE GENOMIC DNA]</scope>
    <source>
        <strain evidence="3 4">10Alg115</strain>
    </source>
</reference>
<evidence type="ECO:0000313" key="4">
    <source>
        <dbReference type="Proteomes" id="UP000306229"/>
    </source>
</evidence>
<evidence type="ECO:0000256" key="1">
    <source>
        <dbReference type="ARBA" id="ARBA00022801"/>
    </source>
</evidence>
<dbReference type="PRINTS" id="PR00111">
    <property type="entry name" value="ABHYDROLASE"/>
</dbReference>
<dbReference type="PANTHER" id="PTHR46118:SF4">
    <property type="entry name" value="PROTEIN ABHD11"/>
    <property type="match status" value="1"/>
</dbReference>
<gene>
    <name evidence="3" type="ORF">FF125_03175</name>
</gene>
<dbReference type="OrthoDB" id="9808398at2"/>
<dbReference type="Gene3D" id="3.40.50.1820">
    <property type="entry name" value="alpha/beta hydrolase"/>
    <property type="match status" value="1"/>
</dbReference>
<proteinExistence type="predicted"/>
<evidence type="ECO:0000259" key="2">
    <source>
        <dbReference type="Pfam" id="PF00561"/>
    </source>
</evidence>
<dbReference type="Proteomes" id="UP000306229">
    <property type="component" value="Chromosome"/>
</dbReference>
<protein>
    <submittedName>
        <fullName evidence="3">Alpha/beta fold hydrolase</fullName>
    </submittedName>
</protein>
<organism evidence="3 4">
    <name type="scientific">Aureibaculum algae</name>
    <dbReference type="NCBI Taxonomy" id="2584122"/>
    <lineage>
        <taxon>Bacteria</taxon>
        <taxon>Pseudomonadati</taxon>
        <taxon>Bacteroidota</taxon>
        <taxon>Flavobacteriia</taxon>
        <taxon>Flavobacteriales</taxon>
        <taxon>Flavobacteriaceae</taxon>
        <taxon>Aureibaculum</taxon>
    </lineage>
</organism>
<sequence>MEVLYSKIQGQGEPLIILHGLLGMSDNWKTLANKFAENYEVHLIDQRNHGRSFHSDNFDYEVMVEDLSNYIDFHQFSRVNLIGHSMGGKVAMLFAVTHPEKMNKLIVADIGPKFYPRHHDVIFEGLSAIDFSKQKTRGAVEEVLKKYISDWGIRQFLLKNVYWKTKEQLAFRFNLEGLIENIDEIGAPLPSLSVFEGDTLFLKGENSGYIADSDISLITAHFPKATVKTVKKAGHWLHAENPNDFYSYVVSFLNE</sequence>
<dbReference type="EMBL" id="CP040749">
    <property type="protein sequence ID" value="QCX37483.1"/>
    <property type="molecule type" value="Genomic_DNA"/>
</dbReference>
<dbReference type="GO" id="GO:0016787">
    <property type="term" value="F:hydrolase activity"/>
    <property type="evidence" value="ECO:0007669"/>
    <property type="project" value="UniProtKB-KW"/>
</dbReference>
<dbReference type="PANTHER" id="PTHR46118">
    <property type="entry name" value="PROTEIN ABHD11"/>
    <property type="match status" value="1"/>
</dbReference>
<dbReference type="InterPro" id="IPR029058">
    <property type="entry name" value="AB_hydrolase_fold"/>
</dbReference>
<feature type="domain" description="AB hydrolase-1" evidence="2">
    <location>
        <begin position="14"/>
        <end position="110"/>
    </location>
</feature>
<dbReference type="SUPFAM" id="SSF53474">
    <property type="entry name" value="alpha/beta-Hydrolases"/>
    <property type="match status" value="1"/>
</dbReference>
<evidence type="ECO:0000313" key="3">
    <source>
        <dbReference type="EMBL" id="QCX37483.1"/>
    </source>
</evidence>
<name>A0A5B7TQM6_9FLAO</name>
<keyword evidence="1 3" id="KW-0378">Hydrolase</keyword>
<dbReference type="KEGG" id="fbe:FF125_03175"/>
<dbReference type="InterPro" id="IPR000073">
    <property type="entry name" value="AB_hydrolase_1"/>
</dbReference>
<dbReference type="AlphaFoldDB" id="A0A5B7TQM6"/>